<accession>A0ABW8KU06</accession>
<dbReference type="SMART" id="SM00587">
    <property type="entry name" value="CHK"/>
    <property type="match status" value="1"/>
</dbReference>
<dbReference type="EMBL" id="JBJDOT010000005">
    <property type="protein sequence ID" value="MFK3863296.1"/>
    <property type="molecule type" value="Genomic_DNA"/>
</dbReference>
<dbReference type="Gene3D" id="3.90.1200.10">
    <property type="match status" value="1"/>
</dbReference>
<gene>
    <name evidence="2" type="ORF">ACI2JU_05330</name>
</gene>
<dbReference type="PANTHER" id="PTHR11012:SF30">
    <property type="entry name" value="PROTEIN KINASE-LIKE DOMAIN-CONTAINING"/>
    <property type="match status" value="1"/>
</dbReference>
<dbReference type="InterPro" id="IPR011009">
    <property type="entry name" value="Kinase-like_dom_sf"/>
</dbReference>
<dbReference type="InterPro" id="IPR015897">
    <property type="entry name" value="CHK_kinase-like"/>
</dbReference>
<comment type="caution">
    <text evidence="2">The sequence shown here is derived from an EMBL/GenBank/DDBJ whole genome shotgun (WGS) entry which is preliminary data.</text>
</comment>
<organism evidence="2 3">
    <name type="scientific">Pseudoalteromonas rhizosphaerae</name>
    <dbReference type="NCBI Taxonomy" id="2518973"/>
    <lineage>
        <taxon>Bacteria</taxon>
        <taxon>Pseudomonadati</taxon>
        <taxon>Pseudomonadota</taxon>
        <taxon>Gammaproteobacteria</taxon>
        <taxon>Alteromonadales</taxon>
        <taxon>Pseudoalteromonadaceae</taxon>
        <taxon>Pseudoalteromonas</taxon>
    </lineage>
</organism>
<protein>
    <submittedName>
        <fullName evidence="2">Oxidoreductase family protein</fullName>
    </submittedName>
</protein>
<keyword evidence="3" id="KW-1185">Reference proteome</keyword>
<dbReference type="Pfam" id="PF02958">
    <property type="entry name" value="EcKL"/>
    <property type="match status" value="1"/>
</dbReference>
<name>A0ABW8KU06_9GAMM</name>
<dbReference type="PANTHER" id="PTHR11012">
    <property type="entry name" value="PROTEIN KINASE-LIKE DOMAIN-CONTAINING"/>
    <property type="match status" value="1"/>
</dbReference>
<evidence type="ECO:0000259" key="1">
    <source>
        <dbReference type="SMART" id="SM00587"/>
    </source>
</evidence>
<dbReference type="RefSeq" id="WP_404674902.1">
    <property type="nucleotide sequence ID" value="NZ_JBJDOT010000005.1"/>
</dbReference>
<evidence type="ECO:0000313" key="2">
    <source>
        <dbReference type="EMBL" id="MFK3863296.1"/>
    </source>
</evidence>
<dbReference type="SUPFAM" id="SSF56112">
    <property type="entry name" value="Protein kinase-like (PK-like)"/>
    <property type="match status" value="1"/>
</dbReference>
<proteinExistence type="predicted"/>
<feature type="domain" description="CHK kinase-like" evidence="1">
    <location>
        <begin position="106"/>
        <end position="261"/>
    </location>
</feature>
<sequence>MSFYLPLIGLHYKNIKITETITALWSGCGEIVRCRLDGKACVIKAISVPDYINHPRISQTEFAINRKRHSYEVEFYWYQHYATRLPSRAGALRCFNAIEHEQHKVLVFADFTECGFVNAKPIHTHVTAIIKWLAYFHAFHFQVKADGLWPQGSYWHLATRPDEYEKMADCAIKQQAHSIDQTIRACQYQTLIHGDAKLANFAVNSSTMEVLGYDFQYVGAGVGVIDIMYFLGSCLNEQQLQQRADDYLADYFKYFANAMHIFDKSAYSHAAINEWQTLWPVVWADFYRFLMGWSPEHVKINAYMQYQITKTNFGVT</sequence>
<dbReference type="Proteomes" id="UP001620262">
    <property type="component" value="Unassembled WGS sequence"/>
</dbReference>
<dbReference type="InterPro" id="IPR004119">
    <property type="entry name" value="EcKL"/>
</dbReference>
<reference evidence="2 3" key="1">
    <citation type="submission" date="2024-11" db="EMBL/GenBank/DDBJ databases">
        <title>The Natural Products Discovery Center: Release of the First 8490 Sequenced Strains for Exploring Actinobacteria Biosynthetic Diversity.</title>
        <authorList>
            <person name="Kalkreuter E."/>
            <person name="Kautsar S.A."/>
            <person name="Yang D."/>
            <person name="Bader C.D."/>
            <person name="Teijaro C.N."/>
            <person name="Fluegel L."/>
            <person name="Davis C.M."/>
            <person name="Simpson J.R."/>
            <person name="Lauterbach L."/>
            <person name="Steele A.D."/>
            <person name="Gui C."/>
            <person name="Meng S."/>
            <person name="Li G."/>
            <person name="Viehrig K."/>
            <person name="Ye F."/>
            <person name="Su P."/>
            <person name="Kiefer A.F."/>
            <person name="Nichols A."/>
            <person name="Cepeda A.J."/>
            <person name="Yan W."/>
            <person name="Fan B."/>
            <person name="Jiang Y."/>
            <person name="Adhikari A."/>
            <person name="Zheng C.-J."/>
            <person name="Schuster L."/>
            <person name="Cowan T.M."/>
            <person name="Smanski M.J."/>
            <person name="Chevrette M.G."/>
            <person name="De Carvalho L.P.S."/>
            <person name="Shen B."/>
        </authorList>
    </citation>
    <scope>NUCLEOTIDE SEQUENCE [LARGE SCALE GENOMIC DNA]</scope>
    <source>
        <strain evidence="2 3">NPDC078403</strain>
    </source>
</reference>
<evidence type="ECO:0000313" key="3">
    <source>
        <dbReference type="Proteomes" id="UP001620262"/>
    </source>
</evidence>